<dbReference type="Proteomes" id="UP000218418">
    <property type="component" value="Chromosome"/>
</dbReference>
<evidence type="ECO:0000256" key="1">
    <source>
        <dbReference type="SAM" id="MobiDB-lite"/>
    </source>
</evidence>
<feature type="compositionally biased region" description="Basic and acidic residues" evidence="1">
    <location>
        <begin position="1"/>
        <end position="10"/>
    </location>
</feature>
<sequence>MMEMVSHPRAEVPSVEGSGATRRGRWGDGEMGRWGDGEMGRWGDGEMGRWGDYVEKSEGKSHTSYSLLITHYSLLLTPKLFTD</sequence>
<proteinExistence type="predicted"/>
<keyword evidence="3" id="KW-1185">Reference proteome</keyword>
<evidence type="ECO:0000313" key="2">
    <source>
        <dbReference type="EMBL" id="BAY85293.1"/>
    </source>
</evidence>
<protein>
    <submittedName>
        <fullName evidence="2">Uncharacterized protein</fullName>
    </submittedName>
</protein>
<dbReference type="AlphaFoldDB" id="A0A1Z4LVQ1"/>
<reference evidence="2 3" key="1">
    <citation type="submission" date="2017-06" db="EMBL/GenBank/DDBJ databases">
        <title>Genome sequencing of cyanobaciteial culture collection at National Institute for Environmental Studies (NIES).</title>
        <authorList>
            <person name="Hirose Y."/>
            <person name="Shimura Y."/>
            <person name="Fujisawa T."/>
            <person name="Nakamura Y."/>
            <person name="Kawachi M."/>
        </authorList>
    </citation>
    <scope>NUCLEOTIDE SEQUENCE [LARGE SCALE GENOMIC DNA]</scope>
    <source>
        <strain evidence="2 3">NIES-267</strain>
    </source>
</reference>
<feature type="compositionally biased region" description="Basic and acidic residues" evidence="1">
    <location>
        <begin position="25"/>
        <end position="40"/>
    </location>
</feature>
<dbReference type="EMBL" id="AP018227">
    <property type="protein sequence ID" value="BAY85293.1"/>
    <property type="molecule type" value="Genomic_DNA"/>
</dbReference>
<accession>A0A1Z4LVQ1</accession>
<gene>
    <name evidence="2" type="ORF">NIES267_47920</name>
</gene>
<evidence type="ECO:0000313" key="3">
    <source>
        <dbReference type="Proteomes" id="UP000218418"/>
    </source>
</evidence>
<feature type="region of interest" description="Disordered" evidence="1">
    <location>
        <begin position="1"/>
        <end position="40"/>
    </location>
</feature>
<organism evidence="2 3">
    <name type="scientific">Calothrix parasitica NIES-267</name>
    <dbReference type="NCBI Taxonomy" id="1973488"/>
    <lineage>
        <taxon>Bacteria</taxon>
        <taxon>Bacillati</taxon>
        <taxon>Cyanobacteriota</taxon>
        <taxon>Cyanophyceae</taxon>
        <taxon>Nostocales</taxon>
        <taxon>Calotrichaceae</taxon>
        <taxon>Calothrix</taxon>
    </lineage>
</organism>
<name>A0A1Z4LVQ1_9CYAN</name>